<keyword evidence="2" id="KW-1185">Reference proteome</keyword>
<gene>
    <name evidence="1" type="ORF">PSTEL_10610</name>
</gene>
<dbReference type="HOGENOM" id="CLU_2937351_0_0_9"/>
<dbReference type="Proteomes" id="UP000029507">
    <property type="component" value="Chromosome"/>
</dbReference>
<dbReference type="Gene3D" id="3.40.50.300">
    <property type="entry name" value="P-loop containing nucleotide triphosphate hydrolases"/>
    <property type="match status" value="1"/>
</dbReference>
<evidence type="ECO:0008006" key="3">
    <source>
        <dbReference type="Google" id="ProtNLM"/>
    </source>
</evidence>
<dbReference type="InterPro" id="IPR027417">
    <property type="entry name" value="P-loop_NTPase"/>
</dbReference>
<reference evidence="1 2" key="1">
    <citation type="submission" date="2014-08" db="EMBL/GenBank/DDBJ databases">
        <title>Comparative genomics of the Paenibacillus odorifer group.</title>
        <authorList>
            <person name="den Bakker H.C."/>
            <person name="Tsai Y.-C."/>
            <person name="Martin N."/>
            <person name="Korlach J."/>
            <person name="Wiedmann M."/>
        </authorList>
    </citation>
    <scope>NUCLEOTIDE SEQUENCE [LARGE SCALE GENOMIC DNA]</scope>
    <source>
        <strain evidence="1 2">DSM 14472</strain>
    </source>
</reference>
<dbReference type="AlphaFoldDB" id="A0A089LW73"/>
<dbReference type="EMBL" id="CP009286">
    <property type="protein sequence ID" value="AIQ63468.1"/>
    <property type="molecule type" value="Genomic_DNA"/>
</dbReference>
<dbReference type="RefSeq" id="WP_038695024.1">
    <property type="nucleotide sequence ID" value="NZ_CP009286.1"/>
</dbReference>
<protein>
    <recommendedName>
        <fullName evidence="3">DNA topology modulation protein FlaR</fullName>
    </recommendedName>
</protein>
<sequence length="60" mass="6622">MKIRIIGGCGSGKIYIAQLISANLGIPHIQTDNLVWNRVNNTKYPVEERARKLAEVLGMG</sequence>
<evidence type="ECO:0000313" key="2">
    <source>
        <dbReference type="Proteomes" id="UP000029507"/>
    </source>
</evidence>
<dbReference type="STRING" id="169760.PSTEL_10610"/>
<accession>A0A089LW73</accession>
<dbReference type="KEGG" id="pste:PSTEL_10610"/>
<proteinExistence type="predicted"/>
<name>A0A089LW73_9BACL</name>
<organism evidence="1 2">
    <name type="scientific">Paenibacillus stellifer</name>
    <dbReference type="NCBI Taxonomy" id="169760"/>
    <lineage>
        <taxon>Bacteria</taxon>
        <taxon>Bacillati</taxon>
        <taxon>Bacillota</taxon>
        <taxon>Bacilli</taxon>
        <taxon>Bacillales</taxon>
        <taxon>Paenibacillaceae</taxon>
        <taxon>Paenibacillus</taxon>
    </lineage>
</organism>
<evidence type="ECO:0000313" key="1">
    <source>
        <dbReference type="EMBL" id="AIQ63468.1"/>
    </source>
</evidence>
<dbReference type="SUPFAM" id="SSF52540">
    <property type="entry name" value="P-loop containing nucleoside triphosphate hydrolases"/>
    <property type="match status" value="1"/>
</dbReference>